<proteinExistence type="predicted"/>
<protein>
    <submittedName>
        <fullName evidence="1">Uncharacterized protein</fullName>
    </submittedName>
</protein>
<dbReference type="Pfam" id="PF12796">
    <property type="entry name" value="Ank_2"/>
    <property type="match status" value="1"/>
</dbReference>
<organism evidence="1 2">
    <name type="scientific">Lagenidium giganteum</name>
    <dbReference type="NCBI Taxonomy" id="4803"/>
    <lineage>
        <taxon>Eukaryota</taxon>
        <taxon>Sar</taxon>
        <taxon>Stramenopiles</taxon>
        <taxon>Oomycota</taxon>
        <taxon>Peronosporomycetes</taxon>
        <taxon>Pythiales</taxon>
        <taxon>Pythiaceae</taxon>
    </lineage>
</organism>
<dbReference type="SUPFAM" id="SSF48403">
    <property type="entry name" value="Ankyrin repeat"/>
    <property type="match status" value="1"/>
</dbReference>
<dbReference type="InterPro" id="IPR052050">
    <property type="entry name" value="SecEffector_AnkRepeat"/>
</dbReference>
<dbReference type="PANTHER" id="PTHR46586">
    <property type="entry name" value="ANKYRIN REPEAT-CONTAINING PROTEIN"/>
    <property type="match status" value="1"/>
</dbReference>
<dbReference type="InterPro" id="IPR036770">
    <property type="entry name" value="Ankyrin_rpt-contain_sf"/>
</dbReference>
<reference evidence="1" key="2">
    <citation type="journal article" date="2023" name="Microbiol Resour">
        <title>Decontamination and Annotation of the Draft Genome Sequence of the Oomycete Lagenidium giganteum ARSEF 373.</title>
        <authorList>
            <person name="Morgan W.R."/>
            <person name="Tartar A."/>
        </authorList>
    </citation>
    <scope>NUCLEOTIDE SEQUENCE</scope>
    <source>
        <strain evidence="1">ARSEF 373</strain>
    </source>
</reference>
<dbReference type="InterPro" id="IPR002110">
    <property type="entry name" value="Ankyrin_rpt"/>
</dbReference>
<reference evidence="1" key="1">
    <citation type="submission" date="2022-11" db="EMBL/GenBank/DDBJ databases">
        <authorList>
            <person name="Morgan W.R."/>
            <person name="Tartar A."/>
        </authorList>
    </citation>
    <scope>NUCLEOTIDE SEQUENCE</scope>
    <source>
        <strain evidence="1">ARSEF 373</strain>
    </source>
</reference>
<evidence type="ECO:0000313" key="1">
    <source>
        <dbReference type="EMBL" id="DAZ99926.1"/>
    </source>
</evidence>
<comment type="caution">
    <text evidence="1">The sequence shown here is derived from an EMBL/GenBank/DDBJ whole genome shotgun (WGS) entry which is preliminary data.</text>
</comment>
<sequence length="139" mass="15642">MNVSANKIVANGHVHVQYLHRQLRFHSQAIDMAAAHFDVEKYLHEHRHEGRTACGPRALHGHLHVVRSLHEPRTEGRSNALYWAADFGHFAVVKYLCEQGIEDGAQDALDAATHGPHPRIAAYLGTRFPLLMPIAEELF</sequence>
<evidence type="ECO:0000313" key="2">
    <source>
        <dbReference type="Proteomes" id="UP001146120"/>
    </source>
</evidence>
<dbReference type="Gene3D" id="1.25.40.20">
    <property type="entry name" value="Ankyrin repeat-containing domain"/>
    <property type="match status" value="1"/>
</dbReference>
<name>A0AAV2Z2D9_9STRA</name>
<dbReference type="PANTHER" id="PTHR46586:SF3">
    <property type="entry name" value="ANKYRIN REPEAT-CONTAINING PROTEIN"/>
    <property type="match status" value="1"/>
</dbReference>
<gene>
    <name evidence="1" type="ORF">N0F65_011849</name>
</gene>
<dbReference type="EMBL" id="DAKRPA010000074">
    <property type="protein sequence ID" value="DAZ99926.1"/>
    <property type="molecule type" value="Genomic_DNA"/>
</dbReference>
<dbReference type="Proteomes" id="UP001146120">
    <property type="component" value="Unassembled WGS sequence"/>
</dbReference>
<keyword evidence="2" id="KW-1185">Reference proteome</keyword>
<dbReference type="AlphaFoldDB" id="A0AAV2Z2D9"/>
<accession>A0AAV2Z2D9</accession>